<keyword evidence="6 8" id="KW-1133">Transmembrane helix</keyword>
<evidence type="ECO:0000313" key="9">
    <source>
        <dbReference type="EMBL" id="MBW4359749.1"/>
    </source>
</evidence>
<evidence type="ECO:0000256" key="8">
    <source>
        <dbReference type="SAM" id="Phobius"/>
    </source>
</evidence>
<dbReference type="EMBL" id="JAHWYN010000003">
    <property type="protein sequence ID" value="MBW4359749.1"/>
    <property type="molecule type" value="Genomic_DNA"/>
</dbReference>
<evidence type="ECO:0000256" key="3">
    <source>
        <dbReference type="ARBA" id="ARBA00022670"/>
    </source>
</evidence>
<protein>
    <submittedName>
        <fullName evidence="9">Exosortase family protein XrtF</fullName>
    </submittedName>
</protein>
<dbReference type="InterPro" id="IPR019127">
    <property type="entry name" value="Exosortase"/>
</dbReference>
<keyword evidence="10" id="KW-1185">Reference proteome</keyword>
<organism evidence="9 10">
    <name type="scientific">Flavobacterium taihuense</name>
    <dbReference type="NCBI Taxonomy" id="2857508"/>
    <lineage>
        <taxon>Bacteria</taxon>
        <taxon>Pseudomonadati</taxon>
        <taxon>Bacteroidota</taxon>
        <taxon>Flavobacteriia</taxon>
        <taxon>Flavobacteriales</taxon>
        <taxon>Flavobacteriaceae</taxon>
        <taxon>Flavobacterium</taxon>
    </lineage>
</organism>
<evidence type="ECO:0000256" key="1">
    <source>
        <dbReference type="ARBA" id="ARBA00004651"/>
    </source>
</evidence>
<dbReference type="NCBIfam" id="TIGR04128">
    <property type="entry name" value="exoso_Fjoh_1448"/>
    <property type="match status" value="1"/>
</dbReference>
<sequence>MKKYFLLYKPFLLFLTCFFGTYILLTFFYQLFLNGFENGKVDTITRWVAQNTEEIISWFYQSIRVEESRNAPFFSVYFQNKIVAQIVEGCNSMSVIVLFVSFIVAFSGGLKNTLVFVFGGSLLIYIINVLRIALLTVLVYYFPNQLHLLHSILFPLIIYGLVFILWVVWVNKFSKYAK</sequence>
<evidence type="ECO:0000256" key="5">
    <source>
        <dbReference type="ARBA" id="ARBA00022801"/>
    </source>
</evidence>
<feature type="transmembrane region" description="Helical" evidence="8">
    <location>
        <begin position="12"/>
        <end position="32"/>
    </location>
</feature>
<dbReference type="RefSeq" id="WP_219316273.1">
    <property type="nucleotide sequence ID" value="NZ_JAHWYN010000003.1"/>
</dbReference>
<dbReference type="NCBIfam" id="TIGR04178">
    <property type="entry name" value="exo_archaeo"/>
    <property type="match status" value="1"/>
</dbReference>
<evidence type="ECO:0000256" key="2">
    <source>
        <dbReference type="ARBA" id="ARBA00022475"/>
    </source>
</evidence>
<proteinExistence type="predicted"/>
<accession>A0ABS6XV45</accession>
<feature type="transmembrane region" description="Helical" evidence="8">
    <location>
        <begin position="148"/>
        <end position="170"/>
    </location>
</feature>
<reference evidence="9 10" key="1">
    <citation type="submission" date="2021-07" db="EMBL/GenBank/DDBJ databases">
        <title>Flavobacterium sp. nov. isolated from sediment on the Taihu Lake.</title>
        <authorList>
            <person name="Qu J.-H."/>
        </authorList>
    </citation>
    <scope>NUCLEOTIDE SEQUENCE [LARGE SCALE GENOMIC DNA]</scope>
    <source>
        <strain evidence="9 10">NAS39</strain>
    </source>
</reference>
<comment type="subcellular location">
    <subcellularLocation>
        <location evidence="1">Cell membrane</location>
        <topology evidence="1">Multi-pass membrane protein</topology>
    </subcellularLocation>
</comment>
<dbReference type="Pfam" id="PF09721">
    <property type="entry name" value="Exosortase_EpsH"/>
    <property type="match status" value="1"/>
</dbReference>
<evidence type="ECO:0000256" key="7">
    <source>
        <dbReference type="ARBA" id="ARBA00023136"/>
    </source>
</evidence>
<keyword evidence="7 8" id="KW-0472">Membrane</keyword>
<comment type="caution">
    <text evidence="9">The sequence shown here is derived from an EMBL/GenBank/DDBJ whole genome shotgun (WGS) entry which is preliminary data.</text>
</comment>
<evidence type="ECO:0000256" key="6">
    <source>
        <dbReference type="ARBA" id="ARBA00022989"/>
    </source>
</evidence>
<keyword evidence="3" id="KW-0645">Protease</keyword>
<dbReference type="InterPro" id="IPR026392">
    <property type="entry name" value="Exo/Archaeosortase_dom"/>
</dbReference>
<evidence type="ECO:0000313" key="10">
    <source>
        <dbReference type="Proteomes" id="UP000812031"/>
    </source>
</evidence>
<name>A0ABS6XV45_9FLAO</name>
<keyword evidence="4 8" id="KW-0812">Transmembrane</keyword>
<evidence type="ECO:0000256" key="4">
    <source>
        <dbReference type="ARBA" id="ARBA00022692"/>
    </source>
</evidence>
<gene>
    <name evidence="9" type="primary">xrtF</name>
    <name evidence="9" type="ORF">KZH69_04550</name>
</gene>
<keyword evidence="2" id="KW-1003">Cell membrane</keyword>
<keyword evidence="5" id="KW-0378">Hydrolase</keyword>
<dbReference type="Proteomes" id="UP000812031">
    <property type="component" value="Unassembled WGS sequence"/>
</dbReference>
<feature type="transmembrane region" description="Helical" evidence="8">
    <location>
        <begin position="113"/>
        <end position="142"/>
    </location>
</feature>
<dbReference type="InterPro" id="IPR026323">
    <property type="entry name" value="Exosortase-related_prot_XrtF"/>
</dbReference>
<feature type="transmembrane region" description="Helical" evidence="8">
    <location>
        <begin position="82"/>
        <end position="106"/>
    </location>
</feature>